<dbReference type="PANTHER" id="PTHR12236">
    <property type="entry name" value="STRUCTURAL CONTITUENT OF CUTICLE"/>
    <property type="match status" value="1"/>
</dbReference>
<proteinExistence type="predicted"/>
<dbReference type="InterPro" id="IPR031311">
    <property type="entry name" value="CHIT_BIND_RR_consensus"/>
</dbReference>
<dbReference type="AlphaFoldDB" id="A0ABD2NMM9"/>
<organism evidence="5 6">
    <name type="scientific">Cryptolaemus montrouzieri</name>
    <dbReference type="NCBI Taxonomy" id="559131"/>
    <lineage>
        <taxon>Eukaryota</taxon>
        <taxon>Metazoa</taxon>
        <taxon>Ecdysozoa</taxon>
        <taxon>Arthropoda</taxon>
        <taxon>Hexapoda</taxon>
        <taxon>Insecta</taxon>
        <taxon>Pterygota</taxon>
        <taxon>Neoptera</taxon>
        <taxon>Endopterygota</taxon>
        <taxon>Coleoptera</taxon>
        <taxon>Polyphaga</taxon>
        <taxon>Cucujiformia</taxon>
        <taxon>Coccinelloidea</taxon>
        <taxon>Coccinellidae</taxon>
        <taxon>Scymninae</taxon>
        <taxon>Scymnini</taxon>
        <taxon>Cryptolaemus</taxon>
    </lineage>
</organism>
<evidence type="ECO:0000256" key="1">
    <source>
        <dbReference type="ARBA" id="ARBA00022460"/>
    </source>
</evidence>
<keyword evidence="1 3" id="KW-0193">Cuticle</keyword>
<evidence type="ECO:0000313" key="5">
    <source>
        <dbReference type="EMBL" id="KAL3279967.1"/>
    </source>
</evidence>
<dbReference type="InterPro" id="IPR000618">
    <property type="entry name" value="Insect_cuticle"/>
</dbReference>
<accession>A0ABD2NMM9</accession>
<dbReference type="Proteomes" id="UP001516400">
    <property type="component" value="Unassembled WGS sequence"/>
</dbReference>
<dbReference type="Pfam" id="PF00379">
    <property type="entry name" value="Chitin_bind_4"/>
    <property type="match status" value="1"/>
</dbReference>
<evidence type="ECO:0000256" key="4">
    <source>
        <dbReference type="SAM" id="SignalP"/>
    </source>
</evidence>
<name>A0ABD2NMM9_9CUCU</name>
<dbReference type="EMBL" id="JABFTP020000124">
    <property type="protein sequence ID" value="KAL3279967.1"/>
    <property type="molecule type" value="Genomic_DNA"/>
</dbReference>
<evidence type="ECO:0000256" key="3">
    <source>
        <dbReference type="PROSITE-ProRule" id="PRU00497"/>
    </source>
</evidence>
<dbReference type="PANTHER" id="PTHR12236:SF94">
    <property type="entry name" value="CCP84AA-RELATED"/>
    <property type="match status" value="1"/>
</dbReference>
<dbReference type="PROSITE" id="PS00233">
    <property type="entry name" value="CHIT_BIND_RR_1"/>
    <property type="match status" value="1"/>
</dbReference>
<keyword evidence="4" id="KW-0732">Signal</keyword>
<protein>
    <recommendedName>
        <fullName evidence="7">Cuticle protein</fullName>
    </recommendedName>
</protein>
<evidence type="ECO:0008006" key="7">
    <source>
        <dbReference type="Google" id="ProtNLM"/>
    </source>
</evidence>
<dbReference type="InterPro" id="IPR051217">
    <property type="entry name" value="Insect_Cuticle_Struc_Prot"/>
</dbReference>
<keyword evidence="2" id="KW-0677">Repeat</keyword>
<dbReference type="GO" id="GO:0042302">
    <property type="term" value="F:structural constituent of cuticle"/>
    <property type="evidence" value="ECO:0007669"/>
    <property type="project" value="UniProtKB-UniRule"/>
</dbReference>
<sequence>MAFKFIIFAAILAYANAGNLIGAPLAAAPLAYAAPTIAKVAAPIAVARAEPYDPNPQYKFGYDVQDGLTGDSKNQFEQRNGDLVQGSYSLTDPDGSRRTVDYTADPINGFNAIVRKEPLVSKALVAAPAIAKVATPLIQSAPILAQPAPLIRSIPTLAQPAPLIRSIPTIAQSSTLLKSYAAPAISYGAAPLLRSGPLLSASTLGYSAGLAASPALGYSAGYAAAPALGYSAGIGAIPSLGYSARYAAPSLGYSAGLSAGYAAAPALGYSAGFGKLAGPALGYSSSLIH</sequence>
<dbReference type="PRINTS" id="PR00947">
    <property type="entry name" value="CUTICLE"/>
</dbReference>
<gene>
    <name evidence="5" type="ORF">HHI36_017472</name>
</gene>
<feature type="signal peptide" evidence="4">
    <location>
        <begin position="1"/>
        <end position="17"/>
    </location>
</feature>
<keyword evidence="6" id="KW-1185">Reference proteome</keyword>
<evidence type="ECO:0000313" key="6">
    <source>
        <dbReference type="Proteomes" id="UP001516400"/>
    </source>
</evidence>
<dbReference type="PROSITE" id="PS51155">
    <property type="entry name" value="CHIT_BIND_RR_2"/>
    <property type="match status" value="1"/>
</dbReference>
<feature type="chain" id="PRO_5044864242" description="Cuticle protein" evidence="4">
    <location>
        <begin position="18"/>
        <end position="289"/>
    </location>
</feature>
<evidence type="ECO:0000256" key="2">
    <source>
        <dbReference type="ARBA" id="ARBA00022737"/>
    </source>
</evidence>
<reference evidence="5 6" key="1">
    <citation type="journal article" date="2021" name="BMC Biol.">
        <title>Horizontally acquired antibacterial genes associated with adaptive radiation of ladybird beetles.</title>
        <authorList>
            <person name="Li H.S."/>
            <person name="Tang X.F."/>
            <person name="Huang Y.H."/>
            <person name="Xu Z.Y."/>
            <person name="Chen M.L."/>
            <person name="Du X.Y."/>
            <person name="Qiu B.Y."/>
            <person name="Chen P.T."/>
            <person name="Zhang W."/>
            <person name="Slipinski A."/>
            <person name="Escalona H.E."/>
            <person name="Waterhouse R.M."/>
            <person name="Zwick A."/>
            <person name="Pang H."/>
        </authorList>
    </citation>
    <scope>NUCLEOTIDE SEQUENCE [LARGE SCALE GENOMIC DNA]</scope>
    <source>
        <strain evidence="5">SYSU2018</strain>
    </source>
</reference>
<comment type="caution">
    <text evidence="5">The sequence shown here is derived from an EMBL/GenBank/DDBJ whole genome shotgun (WGS) entry which is preliminary data.</text>
</comment>